<protein>
    <submittedName>
        <fullName evidence="1">(wild Malaysian banana) hypothetical protein</fullName>
    </submittedName>
</protein>
<dbReference type="EMBL" id="HG996472">
    <property type="protein sequence ID" value="CAG1832998.1"/>
    <property type="molecule type" value="Genomic_DNA"/>
</dbReference>
<evidence type="ECO:0000313" key="2">
    <source>
        <dbReference type="EnsemblPlants" id="Ma08_p28400.2"/>
    </source>
</evidence>
<evidence type="ECO:0000313" key="3">
    <source>
        <dbReference type="Proteomes" id="UP000012960"/>
    </source>
</evidence>
<dbReference type="InParanoid" id="A0A804KBR1"/>
<accession>A0A804KBR1</accession>
<gene>
    <name evidence="1" type="ORF">GSMUA_89180.1</name>
</gene>
<organism evidence="2 3">
    <name type="scientific">Musa acuminata subsp. malaccensis</name>
    <name type="common">Wild banana</name>
    <name type="synonym">Musa malaccensis</name>
    <dbReference type="NCBI Taxonomy" id="214687"/>
    <lineage>
        <taxon>Eukaryota</taxon>
        <taxon>Viridiplantae</taxon>
        <taxon>Streptophyta</taxon>
        <taxon>Embryophyta</taxon>
        <taxon>Tracheophyta</taxon>
        <taxon>Spermatophyta</taxon>
        <taxon>Magnoliopsida</taxon>
        <taxon>Liliopsida</taxon>
        <taxon>Zingiberales</taxon>
        <taxon>Musaceae</taxon>
        <taxon>Musa</taxon>
    </lineage>
</organism>
<dbReference type="Gramene" id="Ma08_t28400.2">
    <property type="protein sequence ID" value="Ma08_p28400.2"/>
    <property type="gene ID" value="Ma08_g28400"/>
</dbReference>
<sequence length="107" mass="11927">MAKCLNEWSTSTMQKALAITHYGFIPPHPHRRELRAQTPTLPVPRPRNHVPKFPWLIHFSDEYDTFISSTAACLLPPSIACALSAATLEELQVFVANALPVDAPYCV</sequence>
<dbReference type="AlphaFoldDB" id="A0A804KBR1"/>
<proteinExistence type="predicted"/>
<dbReference type="Proteomes" id="UP000012960">
    <property type="component" value="Unplaced"/>
</dbReference>
<keyword evidence="3" id="KW-1185">Reference proteome</keyword>
<reference evidence="2" key="2">
    <citation type="submission" date="2021-05" db="UniProtKB">
        <authorList>
            <consortium name="EnsemblPlants"/>
        </authorList>
    </citation>
    <scope>IDENTIFICATION</scope>
    <source>
        <strain evidence="2">subsp. malaccensis</strain>
    </source>
</reference>
<evidence type="ECO:0000313" key="1">
    <source>
        <dbReference type="EMBL" id="CAG1832998.1"/>
    </source>
</evidence>
<dbReference type="EnsemblPlants" id="Ma08_t28400.2">
    <property type="protein sequence ID" value="Ma08_p28400.2"/>
    <property type="gene ID" value="Ma08_g28400"/>
</dbReference>
<reference evidence="1" key="1">
    <citation type="submission" date="2021-03" db="EMBL/GenBank/DDBJ databases">
        <authorList>
            <consortium name="Genoscope - CEA"/>
            <person name="William W."/>
        </authorList>
    </citation>
    <scope>NUCLEOTIDE SEQUENCE</scope>
    <source>
        <strain evidence="1">Doubled-haploid Pahang</strain>
    </source>
</reference>
<name>A0A804KBR1_MUSAM</name>